<dbReference type="GO" id="GO:0016788">
    <property type="term" value="F:hydrolase activity, acting on ester bonds"/>
    <property type="evidence" value="ECO:0007669"/>
    <property type="project" value="UniProtKB-ARBA"/>
</dbReference>
<accession>W0EUS0</accession>
<name>W0EUS0_9BACT</name>
<dbReference type="PANTHER" id="PTHR30383:SF29">
    <property type="entry name" value="SGNH HYDROLASE-TYPE ESTERASE DOMAIN-CONTAINING PROTEIN"/>
    <property type="match status" value="1"/>
</dbReference>
<dbReference type="HOGENOM" id="CLU_064662_0_0_10"/>
<dbReference type="OrthoDB" id="5624617at2"/>
<keyword evidence="5" id="KW-1185">Reference proteome</keyword>
<gene>
    <name evidence="4" type="ORF">NIASO_03865</name>
</gene>
<proteinExistence type="predicted"/>
<evidence type="ECO:0000256" key="1">
    <source>
        <dbReference type="SAM" id="SignalP"/>
    </source>
</evidence>
<organism evidence="4 5">
    <name type="scientific">Niabella soli DSM 19437</name>
    <dbReference type="NCBI Taxonomy" id="929713"/>
    <lineage>
        <taxon>Bacteria</taxon>
        <taxon>Pseudomonadati</taxon>
        <taxon>Bacteroidota</taxon>
        <taxon>Chitinophagia</taxon>
        <taxon>Chitinophagales</taxon>
        <taxon>Chitinophagaceae</taxon>
        <taxon>Niabella</taxon>
    </lineage>
</organism>
<dbReference type="Proteomes" id="UP000003586">
    <property type="component" value="Chromosome"/>
</dbReference>
<sequence length="363" mass="40424">MKKLLTTALSTCLAAFLYAQQPPKPPVSYTDALSLNLIGQVFPLKKSYHRIDTAVYADFSAGIKRLLTNGAGLAISFKTNSPRITAKWCVTNARPHNNMTPIADKGLDLYIKRNGKWEFAGVGRADAVCNEFVIVQNMDRTEKECLLYLPLYDEVRSLSVGVDSGYQLTPGEDPFPKRVVVYGSSVTQGASASRPGMAYPARLSREMGVHFLNLGLSGSGKMERNVADMLATAKADAFVLDCFANPSPEQIKERTAYLVKTIRKMHPDAPIVMIQSIIRQSGNFDSTVRRLVERQNENTLKQYEQLKKDGIQRLYLIRGEDLLGNDHEGATDGIHPNDLGFDRMLQVIRPEMIRILKSNQVIK</sequence>
<protein>
    <submittedName>
        <fullName evidence="4">Hydrolase</fullName>
    </submittedName>
</protein>
<dbReference type="eggNOG" id="COG2755">
    <property type="taxonomic scope" value="Bacteria"/>
</dbReference>
<evidence type="ECO:0000313" key="5">
    <source>
        <dbReference type="Proteomes" id="UP000003586"/>
    </source>
</evidence>
<dbReference type="STRING" id="929713.NIASO_03865"/>
<feature type="domain" description="SGNH hydrolase-type esterase" evidence="2">
    <location>
        <begin position="177"/>
        <end position="350"/>
    </location>
</feature>
<keyword evidence="4" id="KW-0378">Hydrolase</keyword>
<feature type="domain" description="SGNH hydrolase-type esterase N-terminal" evidence="3">
    <location>
        <begin position="28"/>
        <end position="167"/>
    </location>
</feature>
<dbReference type="KEGG" id="nso:NIASO_03865"/>
<dbReference type="RefSeq" id="WP_008583448.1">
    <property type="nucleotide sequence ID" value="NZ_CP007035.1"/>
</dbReference>
<dbReference type="Gene3D" id="2.60.120.260">
    <property type="entry name" value="Galactose-binding domain-like"/>
    <property type="match status" value="1"/>
</dbReference>
<dbReference type="InterPro" id="IPR036514">
    <property type="entry name" value="SGNH_hydro_sf"/>
</dbReference>
<dbReference type="Pfam" id="PF14607">
    <property type="entry name" value="GxDLY"/>
    <property type="match status" value="1"/>
</dbReference>
<dbReference type="Gene3D" id="3.40.50.1110">
    <property type="entry name" value="SGNH hydrolase"/>
    <property type="match status" value="1"/>
</dbReference>
<feature type="chain" id="PRO_5004788182" evidence="1">
    <location>
        <begin position="20"/>
        <end position="363"/>
    </location>
</feature>
<dbReference type="InterPro" id="IPR013830">
    <property type="entry name" value="SGNH_hydro"/>
</dbReference>
<dbReference type="InterPro" id="IPR032740">
    <property type="entry name" value="GxDLY"/>
</dbReference>
<dbReference type="PANTHER" id="PTHR30383">
    <property type="entry name" value="THIOESTERASE 1/PROTEASE 1/LYSOPHOSPHOLIPASE L1"/>
    <property type="match status" value="1"/>
</dbReference>
<feature type="signal peptide" evidence="1">
    <location>
        <begin position="1"/>
        <end position="19"/>
    </location>
</feature>
<dbReference type="AlphaFoldDB" id="W0EUS0"/>
<dbReference type="InterPro" id="IPR051532">
    <property type="entry name" value="Ester_Hydrolysis_Enzymes"/>
</dbReference>
<dbReference type="Pfam" id="PF14606">
    <property type="entry name" value="Lipase_GDSL_3"/>
    <property type="match status" value="1"/>
</dbReference>
<keyword evidence="1" id="KW-0732">Signal</keyword>
<dbReference type="SUPFAM" id="SSF52266">
    <property type="entry name" value="SGNH hydrolase"/>
    <property type="match status" value="1"/>
</dbReference>
<dbReference type="EMBL" id="CP007035">
    <property type="protein sequence ID" value="AHF14555.1"/>
    <property type="molecule type" value="Genomic_DNA"/>
</dbReference>
<evidence type="ECO:0000259" key="2">
    <source>
        <dbReference type="Pfam" id="PF14606"/>
    </source>
</evidence>
<evidence type="ECO:0000313" key="4">
    <source>
        <dbReference type="EMBL" id="AHF14555.1"/>
    </source>
</evidence>
<reference evidence="4 5" key="1">
    <citation type="submission" date="2013-12" db="EMBL/GenBank/DDBJ databases">
        <authorList>
            <consortium name="DOE Joint Genome Institute"/>
            <person name="Eisen J."/>
            <person name="Huntemann M."/>
            <person name="Han J."/>
            <person name="Chen A."/>
            <person name="Kyrpides N."/>
            <person name="Mavromatis K."/>
            <person name="Markowitz V."/>
            <person name="Palaniappan K."/>
            <person name="Ivanova N."/>
            <person name="Schaumberg A."/>
            <person name="Pati A."/>
            <person name="Liolios K."/>
            <person name="Nordberg H.P."/>
            <person name="Cantor M.N."/>
            <person name="Hua S.X."/>
            <person name="Woyke T."/>
        </authorList>
    </citation>
    <scope>NUCLEOTIDE SEQUENCE [LARGE SCALE GENOMIC DNA]</scope>
    <source>
        <strain evidence="5">DSM 19437</strain>
    </source>
</reference>
<evidence type="ECO:0000259" key="3">
    <source>
        <dbReference type="Pfam" id="PF14607"/>
    </source>
</evidence>